<dbReference type="Pfam" id="PF01381">
    <property type="entry name" value="HTH_3"/>
    <property type="match status" value="1"/>
</dbReference>
<evidence type="ECO:0000313" key="4">
    <source>
        <dbReference type="Proteomes" id="UP000550501"/>
    </source>
</evidence>
<accession>A0A839Q7U2</accession>
<dbReference type="PANTHER" id="PTHR46797:SF1">
    <property type="entry name" value="METHYLPHOSPHONATE SYNTHASE"/>
    <property type="match status" value="1"/>
</dbReference>
<dbReference type="Pfam" id="PF07883">
    <property type="entry name" value="Cupin_2"/>
    <property type="match status" value="1"/>
</dbReference>
<dbReference type="AlphaFoldDB" id="A0A839Q7U2"/>
<dbReference type="CDD" id="cd00093">
    <property type="entry name" value="HTH_XRE"/>
    <property type="match status" value="1"/>
</dbReference>
<dbReference type="EMBL" id="JACHVU010000003">
    <property type="protein sequence ID" value="MBB2990296.1"/>
    <property type="molecule type" value="Genomic_DNA"/>
</dbReference>
<dbReference type="PROSITE" id="PS50943">
    <property type="entry name" value="HTH_CROC1"/>
    <property type="match status" value="1"/>
</dbReference>
<dbReference type="InterPro" id="IPR010982">
    <property type="entry name" value="Lambda_DNA-bd_dom_sf"/>
</dbReference>
<dbReference type="InterPro" id="IPR014710">
    <property type="entry name" value="RmlC-like_jellyroll"/>
</dbReference>
<evidence type="ECO:0000256" key="1">
    <source>
        <dbReference type="ARBA" id="ARBA00023125"/>
    </source>
</evidence>
<dbReference type="SUPFAM" id="SSF47413">
    <property type="entry name" value="lambda repressor-like DNA-binding domains"/>
    <property type="match status" value="1"/>
</dbReference>
<dbReference type="InterPro" id="IPR001387">
    <property type="entry name" value="Cro/C1-type_HTH"/>
</dbReference>
<dbReference type="Gene3D" id="2.60.120.10">
    <property type="entry name" value="Jelly Rolls"/>
    <property type="match status" value="1"/>
</dbReference>
<dbReference type="Proteomes" id="UP000550501">
    <property type="component" value="Unassembled WGS sequence"/>
</dbReference>
<protein>
    <submittedName>
        <fullName evidence="3">Transcriptional regulator with XRE-family HTH domain</fullName>
    </submittedName>
</protein>
<keyword evidence="1" id="KW-0238">DNA-binding</keyword>
<dbReference type="SUPFAM" id="SSF51182">
    <property type="entry name" value="RmlC-like cupins"/>
    <property type="match status" value="1"/>
</dbReference>
<evidence type="ECO:0000259" key="2">
    <source>
        <dbReference type="PROSITE" id="PS50943"/>
    </source>
</evidence>
<gene>
    <name evidence="3" type="ORF">FHR72_001764</name>
</gene>
<dbReference type="PANTHER" id="PTHR46797">
    <property type="entry name" value="HTH-TYPE TRANSCRIPTIONAL REGULATOR"/>
    <property type="match status" value="1"/>
</dbReference>
<dbReference type="InterPro" id="IPR011051">
    <property type="entry name" value="RmlC_Cupin_sf"/>
</dbReference>
<dbReference type="RefSeq" id="WP_183467545.1">
    <property type="nucleotide sequence ID" value="NZ_JACHVU010000003.1"/>
</dbReference>
<name>A0A839Q7U2_MYCIR</name>
<sequence>MNAGGEGSIVDVQAASEATNRKLGAEIRRIRMEQGLTLVDIAANTGLSASMLSMLERGKTGVSVGSLVAVASALGVAIGDLFQPNRSPELSLVRAADQQELTIGPGVTRRVIQRSRMHGLEVASLRLAPGAHTGAELVRHDGQEIVVVQAGVLTVQIGGTLTELDAGDSIRLDADWPHRFANNGTCLSEALLVVRVSAPGRNGH</sequence>
<dbReference type="SMART" id="SM00530">
    <property type="entry name" value="HTH_XRE"/>
    <property type="match status" value="1"/>
</dbReference>
<dbReference type="Gene3D" id="1.10.260.40">
    <property type="entry name" value="lambda repressor-like DNA-binding domains"/>
    <property type="match status" value="1"/>
</dbReference>
<reference evidence="3 4" key="1">
    <citation type="submission" date="2020-08" db="EMBL/GenBank/DDBJ databases">
        <title>The Agave Microbiome: Exploring the role of microbial communities in plant adaptations to desert environments.</title>
        <authorList>
            <person name="Partida-Martinez L.P."/>
        </authorList>
    </citation>
    <scope>NUCLEOTIDE SEQUENCE [LARGE SCALE GENOMIC DNA]</scope>
    <source>
        <strain evidence="3 4">AT2.18</strain>
    </source>
</reference>
<dbReference type="GO" id="GO:0003700">
    <property type="term" value="F:DNA-binding transcription factor activity"/>
    <property type="evidence" value="ECO:0007669"/>
    <property type="project" value="TreeGrafter"/>
</dbReference>
<proteinExistence type="predicted"/>
<comment type="caution">
    <text evidence="3">The sequence shown here is derived from an EMBL/GenBank/DDBJ whole genome shotgun (WGS) entry which is preliminary data.</text>
</comment>
<dbReference type="GO" id="GO:0005829">
    <property type="term" value="C:cytosol"/>
    <property type="evidence" value="ECO:0007669"/>
    <property type="project" value="TreeGrafter"/>
</dbReference>
<evidence type="ECO:0000313" key="3">
    <source>
        <dbReference type="EMBL" id="MBB2990296.1"/>
    </source>
</evidence>
<dbReference type="InterPro" id="IPR050807">
    <property type="entry name" value="TransReg_Diox_bact_type"/>
</dbReference>
<organism evidence="3 4">
    <name type="scientific">Mycolicibacterium iranicum</name>
    <name type="common">Mycobacterium iranicum</name>
    <dbReference type="NCBI Taxonomy" id="912594"/>
    <lineage>
        <taxon>Bacteria</taxon>
        <taxon>Bacillati</taxon>
        <taxon>Actinomycetota</taxon>
        <taxon>Actinomycetes</taxon>
        <taxon>Mycobacteriales</taxon>
        <taxon>Mycobacteriaceae</taxon>
        <taxon>Mycolicibacterium</taxon>
    </lineage>
</organism>
<dbReference type="GO" id="GO:0003677">
    <property type="term" value="F:DNA binding"/>
    <property type="evidence" value="ECO:0007669"/>
    <property type="project" value="UniProtKB-KW"/>
</dbReference>
<keyword evidence="4" id="KW-1185">Reference proteome</keyword>
<feature type="domain" description="HTH cro/C1-type" evidence="2">
    <location>
        <begin position="27"/>
        <end position="81"/>
    </location>
</feature>
<dbReference type="CDD" id="cd02209">
    <property type="entry name" value="cupin_XRE_C"/>
    <property type="match status" value="1"/>
</dbReference>
<dbReference type="InterPro" id="IPR013096">
    <property type="entry name" value="Cupin_2"/>
</dbReference>